<sequence length="254" mass="28794">MVEIVIAGVQKCGTTALHKYLCCHPQIVGGHKKEIHYFDDPTVNWSRPDYAIYDAQFPARKPGQMRLDASPSYIYLPHCLDRLRACNPEVRLILLFRDPIERAWSHWAMATRRRRETLGFDAAIRAERRRIAAYPPGDIGYKACAYLDRGFYGRQLSRALDLFPRDRILCLASEMLKANPAAVLAQVSTHLGIAPFGLVQPLELNKGPGRPITMEPGTRAFIQEMLQDDIRLFSRLSGLYTGHWSLFSDPQPAS</sequence>
<name>G2E8H7_9GAMM</name>
<protein>
    <submittedName>
        <fullName evidence="4">Sulfotransferase</fullName>
    </submittedName>
</protein>
<dbReference type="InterPro" id="IPR000863">
    <property type="entry name" value="Sulfotransferase_dom"/>
</dbReference>
<dbReference type="SUPFAM" id="SSF52540">
    <property type="entry name" value="P-loop containing nucleoside triphosphate hydrolases"/>
    <property type="match status" value="1"/>
</dbReference>
<gene>
    <name evidence="4" type="ORF">ThidrDRAFT_4591</name>
</gene>
<dbReference type="GO" id="GO:0008146">
    <property type="term" value="F:sulfotransferase activity"/>
    <property type="evidence" value="ECO:0007669"/>
    <property type="project" value="InterPro"/>
</dbReference>
<dbReference type="PANTHER" id="PTHR10605">
    <property type="entry name" value="HEPARAN SULFATE SULFOTRANSFERASE"/>
    <property type="match status" value="1"/>
</dbReference>
<dbReference type="InterPro" id="IPR027417">
    <property type="entry name" value="P-loop_NTPase"/>
</dbReference>
<dbReference type="Proteomes" id="UP000004200">
    <property type="component" value="Unassembled WGS sequence"/>
</dbReference>
<dbReference type="RefSeq" id="WP_007043302.1">
    <property type="nucleotide sequence ID" value="NZ_AFWT01000082.1"/>
</dbReference>
<dbReference type="Pfam" id="PF00685">
    <property type="entry name" value="Sulfotransfer_1"/>
    <property type="match status" value="1"/>
</dbReference>
<accession>G2E8H7</accession>
<evidence type="ECO:0000256" key="1">
    <source>
        <dbReference type="ARBA" id="ARBA00022679"/>
    </source>
</evidence>
<dbReference type="OrthoDB" id="9075305at2"/>
<keyword evidence="1 4" id="KW-0808">Transferase</keyword>
<dbReference type="InterPro" id="IPR037359">
    <property type="entry name" value="NST/OST"/>
</dbReference>
<evidence type="ECO:0000259" key="3">
    <source>
        <dbReference type="Pfam" id="PF00685"/>
    </source>
</evidence>
<dbReference type="EMBL" id="AFWT01000082">
    <property type="protein sequence ID" value="EGV27592.1"/>
    <property type="molecule type" value="Genomic_DNA"/>
</dbReference>
<evidence type="ECO:0000256" key="2">
    <source>
        <dbReference type="ARBA" id="ARBA00023180"/>
    </source>
</evidence>
<evidence type="ECO:0000313" key="4">
    <source>
        <dbReference type="EMBL" id="EGV27592.1"/>
    </source>
</evidence>
<reference evidence="4 5" key="1">
    <citation type="submission" date="2011-06" db="EMBL/GenBank/DDBJ databases">
        <title>The draft genome of Thiorhodococcus drewsii AZ1.</title>
        <authorList>
            <consortium name="US DOE Joint Genome Institute (JGI-PGF)"/>
            <person name="Lucas S."/>
            <person name="Han J."/>
            <person name="Lapidus A."/>
            <person name="Cheng J.-F."/>
            <person name="Goodwin L."/>
            <person name="Pitluck S."/>
            <person name="Peters L."/>
            <person name="Land M.L."/>
            <person name="Hauser L."/>
            <person name="Vogl K."/>
            <person name="Liu Z."/>
            <person name="Imhoff J."/>
            <person name="Thiel V."/>
            <person name="Frigaard N.-U."/>
            <person name="Bryant D.A."/>
            <person name="Woyke T.J."/>
        </authorList>
    </citation>
    <scope>NUCLEOTIDE SEQUENCE [LARGE SCALE GENOMIC DNA]</scope>
    <source>
        <strain evidence="4 5">AZ1</strain>
    </source>
</reference>
<comment type="caution">
    <text evidence="4">The sequence shown here is derived from an EMBL/GenBank/DDBJ whole genome shotgun (WGS) entry which is preliminary data.</text>
</comment>
<dbReference type="AlphaFoldDB" id="G2E8H7"/>
<dbReference type="Gene3D" id="3.40.50.300">
    <property type="entry name" value="P-loop containing nucleotide triphosphate hydrolases"/>
    <property type="match status" value="1"/>
</dbReference>
<dbReference type="STRING" id="765913.ThidrDRAFT_4591"/>
<proteinExistence type="predicted"/>
<organism evidence="4 5">
    <name type="scientific">Thiorhodococcus drewsii AZ1</name>
    <dbReference type="NCBI Taxonomy" id="765913"/>
    <lineage>
        <taxon>Bacteria</taxon>
        <taxon>Pseudomonadati</taxon>
        <taxon>Pseudomonadota</taxon>
        <taxon>Gammaproteobacteria</taxon>
        <taxon>Chromatiales</taxon>
        <taxon>Chromatiaceae</taxon>
        <taxon>Thiorhodococcus</taxon>
    </lineage>
</organism>
<dbReference type="eggNOG" id="COG2226">
    <property type="taxonomic scope" value="Bacteria"/>
</dbReference>
<evidence type="ECO:0000313" key="5">
    <source>
        <dbReference type="Proteomes" id="UP000004200"/>
    </source>
</evidence>
<keyword evidence="2" id="KW-0325">Glycoprotein</keyword>
<feature type="domain" description="Sulfotransferase" evidence="3">
    <location>
        <begin position="4"/>
        <end position="194"/>
    </location>
</feature>
<dbReference type="PANTHER" id="PTHR10605:SF56">
    <property type="entry name" value="BIFUNCTIONAL HEPARAN SULFATE N-DEACETYLASE_N-SULFOTRANSFERASE"/>
    <property type="match status" value="1"/>
</dbReference>
<keyword evidence="5" id="KW-1185">Reference proteome</keyword>